<dbReference type="GO" id="GO:1990904">
    <property type="term" value="C:ribonucleoprotein complex"/>
    <property type="evidence" value="ECO:0007669"/>
    <property type="project" value="UniProtKB-KW"/>
</dbReference>
<keyword evidence="5" id="KW-1185">Reference proteome</keyword>
<dbReference type="Gene3D" id="3.30.190.20">
    <property type="match status" value="1"/>
</dbReference>
<reference evidence="4" key="1">
    <citation type="submission" date="2023-07" db="EMBL/GenBank/DDBJ databases">
        <authorList>
            <consortium name="AG Swart"/>
            <person name="Singh M."/>
            <person name="Singh A."/>
            <person name="Seah K."/>
            <person name="Emmerich C."/>
        </authorList>
    </citation>
    <scope>NUCLEOTIDE SEQUENCE</scope>
    <source>
        <strain evidence="4">DP1</strain>
    </source>
</reference>
<accession>A0AAD1XKH4</accession>
<evidence type="ECO:0000313" key="5">
    <source>
        <dbReference type="Proteomes" id="UP001295684"/>
    </source>
</evidence>
<protein>
    <recommendedName>
        <fullName evidence="6">Ribosomal protein</fullName>
    </recommendedName>
</protein>
<dbReference type="InterPro" id="IPR016095">
    <property type="entry name" value="Ribosomal_uL1_3-a/b-sand"/>
</dbReference>
<comment type="caution">
    <text evidence="4">The sequence shown here is derived from an EMBL/GenBank/DDBJ whole genome shotgun (WGS) entry which is preliminary data.</text>
</comment>
<dbReference type="Proteomes" id="UP001295684">
    <property type="component" value="Unassembled WGS sequence"/>
</dbReference>
<keyword evidence="2" id="KW-0689">Ribosomal protein</keyword>
<keyword evidence="3" id="KW-0687">Ribonucleoprotein</keyword>
<dbReference type="PANTHER" id="PTHR36427">
    <property type="entry name" value="54S RIBOSOMAL PROTEIN L1, MITOCHONDRIAL"/>
    <property type="match status" value="1"/>
</dbReference>
<evidence type="ECO:0000313" key="4">
    <source>
        <dbReference type="EMBL" id="CAI2374304.1"/>
    </source>
</evidence>
<dbReference type="GO" id="GO:0005840">
    <property type="term" value="C:ribosome"/>
    <property type="evidence" value="ECO:0007669"/>
    <property type="project" value="UniProtKB-KW"/>
</dbReference>
<dbReference type="Pfam" id="PF00687">
    <property type="entry name" value="Ribosomal_L1"/>
    <property type="match status" value="1"/>
</dbReference>
<dbReference type="AlphaFoldDB" id="A0AAD1XKH4"/>
<sequence length="326" mass="36970">MILGNGYKYGWRGLSRYNPTYLVAMKRTVTPVCGVATPSVRSLMVNNTLSVKGNLDVYRLHSTPMAMLNKRQRLKIALKQQRKEKLMRMRGETVKGPNTNSEEEEHPPAEEVLEKIETEMKTHIDESIDIIIKLGIDPTKSQQQVRGTIVLPAGSGRDRKIAIFTTDQHSELAKESGADMFPTLEEISQITADNIEFETLLATKDAIKFLKPLGRTIGPLGLMPNLKSGTLVDPEELVSTVKVLKAGKIEVRNDHQAIIHACIGKRRFTRDQLMENLESVIKRLKELKPENVRAKRYIQWCKFSRSRGPAHDANIVPMFNFDEYEF</sequence>
<evidence type="ECO:0000256" key="3">
    <source>
        <dbReference type="ARBA" id="ARBA00023274"/>
    </source>
</evidence>
<comment type="similarity">
    <text evidence="1">Belongs to the universal ribosomal protein uL1 family.</text>
</comment>
<dbReference type="InterPro" id="IPR028364">
    <property type="entry name" value="Ribosomal_uL1/biogenesis"/>
</dbReference>
<gene>
    <name evidence="4" type="ORF">ECRASSUSDP1_LOCUS15656</name>
</gene>
<dbReference type="CDD" id="cd00403">
    <property type="entry name" value="Ribosomal_L1"/>
    <property type="match status" value="1"/>
</dbReference>
<name>A0AAD1XKH4_EUPCR</name>
<evidence type="ECO:0000256" key="2">
    <source>
        <dbReference type="ARBA" id="ARBA00022980"/>
    </source>
</evidence>
<proteinExistence type="inferred from homology"/>
<dbReference type="InterPro" id="IPR023674">
    <property type="entry name" value="Ribosomal_uL1-like"/>
</dbReference>
<dbReference type="Gene3D" id="3.40.50.790">
    <property type="match status" value="1"/>
</dbReference>
<dbReference type="PANTHER" id="PTHR36427:SF3">
    <property type="entry name" value="LARGE RIBOSOMAL SUBUNIT PROTEIN UL1M"/>
    <property type="match status" value="1"/>
</dbReference>
<dbReference type="EMBL" id="CAMPGE010015697">
    <property type="protein sequence ID" value="CAI2374304.1"/>
    <property type="molecule type" value="Genomic_DNA"/>
</dbReference>
<organism evidence="4 5">
    <name type="scientific">Euplotes crassus</name>
    <dbReference type="NCBI Taxonomy" id="5936"/>
    <lineage>
        <taxon>Eukaryota</taxon>
        <taxon>Sar</taxon>
        <taxon>Alveolata</taxon>
        <taxon>Ciliophora</taxon>
        <taxon>Intramacronucleata</taxon>
        <taxon>Spirotrichea</taxon>
        <taxon>Hypotrichia</taxon>
        <taxon>Euplotida</taxon>
        <taxon>Euplotidae</taxon>
        <taxon>Moneuplotes</taxon>
    </lineage>
</organism>
<evidence type="ECO:0008006" key="6">
    <source>
        <dbReference type="Google" id="ProtNLM"/>
    </source>
</evidence>
<dbReference type="SUPFAM" id="SSF56808">
    <property type="entry name" value="Ribosomal protein L1"/>
    <property type="match status" value="1"/>
</dbReference>
<evidence type="ECO:0000256" key="1">
    <source>
        <dbReference type="ARBA" id="ARBA00010531"/>
    </source>
</evidence>